<dbReference type="Proteomes" id="UP000499080">
    <property type="component" value="Unassembled WGS sequence"/>
</dbReference>
<keyword evidence="2" id="KW-1185">Reference proteome</keyword>
<dbReference type="AlphaFoldDB" id="A0A4Y2JGY7"/>
<evidence type="ECO:0000313" key="1">
    <source>
        <dbReference type="EMBL" id="GBM89360.1"/>
    </source>
</evidence>
<proteinExistence type="predicted"/>
<comment type="caution">
    <text evidence="1">The sequence shown here is derived from an EMBL/GenBank/DDBJ whole genome shotgun (WGS) entry which is preliminary data.</text>
</comment>
<evidence type="ECO:0000313" key="2">
    <source>
        <dbReference type="Proteomes" id="UP000499080"/>
    </source>
</evidence>
<protein>
    <submittedName>
        <fullName evidence="1">Uncharacterized protein</fullName>
    </submittedName>
</protein>
<dbReference type="EMBL" id="BGPR01003533">
    <property type="protein sequence ID" value="GBM89360.1"/>
    <property type="molecule type" value="Genomic_DNA"/>
</dbReference>
<reference evidence="1 2" key="1">
    <citation type="journal article" date="2019" name="Sci. Rep.">
        <title>Orb-weaving spider Araneus ventricosus genome elucidates the spidroin gene catalogue.</title>
        <authorList>
            <person name="Kono N."/>
            <person name="Nakamura H."/>
            <person name="Ohtoshi R."/>
            <person name="Moran D.A.P."/>
            <person name="Shinohara A."/>
            <person name="Yoshida Y."/>
            <person name="Fujiwara M."/>
            <person name="Mori M."/>
            <person name="Tomita M."/>
            <person name="Arakawa K."/>
        </authorList>
    </citation>
    <scope>NUCLEOTIDE SEQUENCE [LARGE SCALE GENOMIC DNA]</scope>
</reference>
<sequence>MTIGTEGSQITGTPEFSFKYKRNSLLLSKTTMTAGTVRILRFPPFPKSNRTSHSTRKAHFVGVQSITLNERGRKFYSDIRTFRTAAVFCLKGRLGRSSIDRDKYRSTQRGINMFGVLFPLRVGQLKDAERSCSHFCCYY</sequence>
<gene>
    <name evidence="1" type="ORF">AVEN_59469_1</name>
</gene>
<name>A0A4Y2JGY7_ARAVE</name>
<accession>A0A4Y2JGY7</accession>
<organism evidence="1 2">
    <name type="scientific">Araneus ventricosus</name>
    <name type="common">Orbweaver spider</name>
    <name type="synonym">Epeira ventricosa</name>
    <dbReference type="NCBI Taxonomy" id="182803"/>
    <lineage>
        <taxon>Eukaryota</taxon>
        <taxon>Metazoa</taxon>
        <taxon>Ecdysozoa</taxon>
        <taxon>Arthropoda</taxon>
        <taxon>Chelicerata</taxon>
        <taxon>Arachnida</taxon>
        <taxon>Araneae</taxon>
        <taxon>Araneomorphae</taxon>
        <taxon>Entelegynae</taxon>
        <taxon>Araneoidea</taxon>
        <taxon>Araneidae</taxon>
        <taxon>Araneus</taxon>
    </lineage>
</organism>